<feature type="region of interest" description="Disordered" evidence="8">
    <location>
        <begin position="74"/>
        <end position="101"/>
    </location>
</feature>
<dbReference type="GO" id="GO:0001228">
    <property type="term" value="F:DNA-binding transcription activator activity, RNA polymerase II-specific"/>
    <property type="evidence" value="ECO:0007669"/>
    <property type="project" value="TreeGrafter"/>
</dbReference>
<evidence type="ECO:0000256" key="1">
    <source>
        <dbReference type="ARBA" id="ARBA00004123"/>
    </source>
</evidence>
<evidence type="ECO:0000256" key="7">
    <source>
        <dbReference type="PROSITE-ProRule" id="PRU01313"/>
    </source>
</evidence>
<proteinExistence type="inferred from homology"/>
<comment type="similarity">
    <text evidence="2">Belongs to the grh/CP2 family. CP2 subfamily.</text>
</comment>
<accession>A0A224Z3H6</accession>
<dbReference type="Pfam" id="PF18016">
    <property type="entry name" value="SAM_3"/>
    <property type="match status" value="1"/>
</dbReference>
<dbReference type="SUPFAM" id="SSF47769">
    <property type="entry name" value="SAM/Pointed domain"/>
    <property type="match status" value="1"/>
</dbReference>
<organism evidence="10">
    <name type="scientific">Rhipicephalus zambeziensis</name>
    <dbReference type="NCBI Taxonomy" id="60191"/>
    <lineage>
        <taxon>Eukaryota</taxon>
        <taxon>Metazoa</taxon>
        <taxon>Ecdysozoa</taxon>
        <taxon>Arthropoda</taxon>
        <taxon>Chelicerata</taxon>
        <taxon>Arachnida</taxon>
        <taxon>Acari</taxon>
        <taxon>Parasitiformes</taxon>
        <taxon>Ixodida</taxon>
        <taxon>Ixodoidea</taxon>
        <taxon>Ixodidae</taxon>
        <taxon>Rhipicephalinae</taxon>
        <taxon>Rhipicephalus</taxon>
        <taxon>Rhipicephalus</taxon>
    </lineage>
</organism>
<dbReference type="AlphaFoldDB" id="A0A224Z3H6"/>
<keyword evidence="4 7" id="KW-0238">DNA-binding</keyword>
<dbReference type="InterPro" id="IPR040167">
    <property type="entry name" value="TF_CP2-like"/>
</dbReference>
<feature type="compositionally biased region" description="Polar residues" evidence="8">
    <location>
        <begin position="497"/>
        <end position="506"/>
    </location>
</feature>
<evidence type="ECO:0000256" key="8">
    <source>
        <dbReference type="SAM" id="MobiDB-lite"/>
    </source>
</evidence>
<evidence type="ECO:0000256" key="2">
    <source>
        <dbReference type="ARBA" id="ARBA00010852"/>
    </source>
</evidence>
<feature type="compositionally biased region" description="Low complexity" evidence="8">
    <location>
        <begin position="507"/>
        <end position="522"/>
    </location>
</feature>
<evidence type="ECO:0000256" key="5">
    <source>
        <dbReference type="ARBA" id="ARBA00023163"/>
    </source>
</evidence>
<keyword evidence="6 7" id="KW-0539">Nucleus</keyword>
<dbReference type="GO" id="GO:0000978">
    <property type="term" value="F:RNA polymerase II cis-regulatory region sequence-specific DNA binding"/>
    <property type="evidence" value="ECO:0007669"/>
    <property type="project" value="TreeGrafter"/>
</dbReference>
<dbReference type="FunFam" id="1.10.150.50:FF:000086">
    <property type="entry name" value="Alpha-globin transcription factor CP2"/>
    <property type="match status" value="1"/>
</dbReference>
<evidence type="ECO:0000256" key="4">
    <source>
        <dbReference type="ARBA" id="ARBA00023125"/>
    </source>
</evidence>
<dbReference type="PROSITE" id="PS51968">
    <property type="entry name" value="GRH_CP2_DB"/>
    <property type="match status" value="1"/>
</dbReference>
<dbReference type="Gene3D" id="1.10.150.50">
    <property type="entry name" value="Transcription Factor, Ets-1"/>
    <property type="match status" value="1"/>
</dbReference>
<reference evidence="10" key="1">
    <citation type="journal article" date="2017" name="Parasit. Vectors">
        <title>Sialotranscriptomics of Rhipicephalus zambeziensis reveals intricate expression profiles of secretory proteins and suggests tight temporal transcriptional regulation during blood-feeding.</title>
        <authorList>
            <person name="de Castro M.H."/>
            <person name="de Klerk D."/>
            <person name="Pienaar R."/>
            <person name="Rees D.J.G."/>
            <person name="Mans B.J."/>
        </authorList>
    </citation>
    <scope>NUCLEOTIDE SEQUENCE</scope>
    <source>
        <tissue evidence="10">Salivary glands</tissue>
    </source>
</reference>
<sequence length="694" mass="74793">MTSVGHWQIDDIDDALAADFDGSLSGLGMELGTASFNMSDALLALPSLSSVKQEMPRENGYALADALRAGPASDCGSNSLGHSSEARSGLHGKKNRLPLSTDDDVTGAIKRFCVSTSRESGEDTSPSRCRHSSSAPDLRMAVYQPTGPLSLPLPRLGPGGELAGNVSTGGFQYFLGAATSIATKLHEETMTYLNQGQSYEIKLKKLGDLTEMRGKMLKSTIRIGFQERRLQYMEKEQITQWMRQRPGERILEADVPLSYGVYDVLNTPNKVHFCEFLWDPTKETGVFIRLNCISTEFTPKKHGGEKGVPFRIVIETYSHGEPGPPQKLHSASCQVKVFKPKGADRKHKTDREKMIKRPLAEQEKHQPSYDCTVFTECISEPAFAPASPPLSASGNSNSGATSPSAALAVGAQGPAAVPVGAQGPAPAPAPATPTSLLPVVSSAPPTKPPPVASVPPLPPTTPVSPPQPIQQRPSSTSNYSPQGSGDSFPPPAPNNAMPDQNPGTPGSSTSDVLEVSDVSLSSPQNYQSPTSQLSSEASANETSHWLQQNRFANFTRTFASFSGADLLRLTRDDLIQICGLADGIRLFNALHSKTIRPRLTAYVCLPTEQVFRAVYLRSLTVLELLSKLTSLCSVSPFTVHDIYIDGPSGIHVLVTDEVVRNMPDESMYALELLRDPDDEVYSLLLKSYGTNTRT</sequence>
<feature type="compositionally biased region" description="Low complexity" evidence="8">
    <location>
        <begin position="432"/>
        <end position="444"/>
    </location>
</feature>
<evidence type="ECO:0000313" key="10">
    <source>
        <dbReference type="EMBL" id="MAA23715.1"/>
    </source>
</evidence>
<evidence type="ECO:0000259" key="9">
    <source>
        <dbReference type="PROSITE" id="PS51968"/>
    </source>
</evidence>
<comment type="subcellular location">
    <subcellularLocation>
        <location evidence="1 7">Nucleus</location>
    </subcellularLocation>
</comment>
<feature type="compositionally biased region" description="Polar residues" evidence="8">
    <location>
        <begin position="523"/>
        <end position="541"/>
    </location>
</feature>
<feature type="region of interest" description="Disordered" evidence="8">
    <location>
        <begin position="339"/>
        <end position="365"/>
    </location>
</feature>
<dbReference type="EMBL" id="GFPF01012569">
    <property type="protein sequence ID" value="MAA23715.1"/>
    <property type="molecule type" value="Transcribed_RNA"/>
</dbReference>
<feature type="compositionally biased region" description="Pro residues" evidence="8">
    <location>
        <begin position="445"/>
        <end position="468"/>
    </location>
</feature>
<dbReference type="InterPro" id="IPR007604">
    <property type="entry name" value="CP2"/>
</dbReference>
<protein>
    <submittedName>
        <fullName evidence="10">Transcription factor CP2</fullName>
    </submittedName>
</protein>
<feature type="compositionally biased region" description="Basic and acidic residues" evidence="8">
    <location>
        <begin position="341"/>
        <end position="365"/>
    </location>
</feature>
<feature type="region of interest" description="Disordered" evidence="8">
    <location>
        <begin position="419"/>
        <end position="541"/>
    </location>
</feature>
<dbReference type="InterPro" id="IPR041418">
    <property type="entry name" value="SAM_3"/>
</dbReference>
<dbReference type="Pfam" id="PF04516">
    <property type="entry name" value="CP2"/>
    <property type="match status" value="1"/>
</dbReference>
<dbReference type="GO" id="GO:0005634">
    <property type="term" value="C:nucleus"/>
    <property type="evidence" value="ECO:0007669"/>
    <property type="project" value="UniProtKB-SubCell"/>
</dbReference>
<feature type="compositionally biased region" description="Polar residues" evidence="8">
    <location>
        <begin position="476"/>
        <end position="485"/>
    </location>
</feature>
<keyword evidence="3" id="KW-0805">Transcription regulation</keyword>
<dbReference type="PANTHER" id="PTHR11037">
    <property type="entry name" value="TRANSCRIPTION FACTOR CP2"/>
    <property type="match status" value="1"/>
</dbReference>
<feature type="domain" description="Grh/CP2 DB" evidence="9">
    <location>
        <begin position="167"/>
        <end position="400"/>
    </location>
</feature>
<evidence type="ECO:0000256" key="6">
    <source>
        <dbReference type="ARBA" id="ARBA00023242"/>
    </source>
</evidence>
<feature type="region of interest" description="Disordered" evidence="8">
    <location>
        <begin position="386"/>
        <end position="406"/>
    </location>
</feature>
<dbReference type="CDD" id="cd09537">
    <property type="entry name" value="SAM_CP2-like"/>
    <property type="match status" value="1"/>
</dbReference>
<dbReference type="InterPro" id="IPR057520">
    <property type="entry name" value="GRHL1/CP2_C"/>
</dbReference>
<evidence type="ECO:0000256" key="3">
    <source>
        <dbReference type="ARBA" id="ARBA00023015"/>
    </source>
</evidence>
<keyword evidence="5" id="KW-0804">Transcription</keyword>
<dbReference type="InterPro" id="IPR013761">
    <property type="entry name" value="SAM/pointed_sf"/>
</dbReference>
<dbReference type="Pfam" id="PF25416">
    <property type="entry name" value="GRHL1_C"/>
    <property type="match status" value="1"/>
</dbReference>
<dbReference type="PANTHER" id="PTHR11037:SF21">
    <property type="entry name" value="GEMINI, ISOFORM C"/>
    <property type="match status" value="1"/>
</dbReference>
<name>A0A224Z3H6_9ACAR</name>